<dbReference type="SUPFAM" id="SSF46548">
    <property type="entry name" value="alpha-helical ferredoxin"/>
    <property type="match status" value="1"/>
</dbReference>
<dbReference type="EMBL" id="LHXT01000002">
    <property type="protein sequence ID" value="KXA98898.1"/>
    <property type="molecule type" value="Genomic_DNA"/>
</dbReference>
<evidence type="ECO:0000256" key="6">
    <source>
        <dbReference type="ARBA" id="ARBA00023014"/>
    </source>
</evidence>
<keyword evidence="4" id="KW-0560">Oxidoreductase</keyword>
<reference evidence="8 9" key="1">
    <citation type="journal article" date="2016" name="Sci. Rep.">
        <title>Metabolic traits of an uncultured archaeal lineage -MSBL1- from brine pools of the Red Sea.</title>
        <authorList>
            <person name="Mwirichia R."/>
            <person name="Alam I."/>
            <person name="Rashid M."/>
            <person name="Vinu M."/>
            <person name="Ba-Alawi W."/>
            <person name="Anthony Kamau A."/>
            <person name="Kamanda Ngugi D."/>
            <person name="Goker M."/>
            <person name="Klenk H.P."/>
            <person name="Bajic V."/>
            <person name="Stingl U."/>
        </authorList>
    </citation>
    <scope>NUCLEOTIDE SEQUENCE [LARGE SCALE GENOMIC DNA]</scope>
    <source>
        <strain evidence="8">SCGC-AAA259J03</strain>
    </source>
</reference>
<dbReference type="PANTHER" id="PTHR43255">
    <property type="entry name" value="IRON-SULFUR-BINDING OXIDOREDUCTASE FADF-RELATED-RELATED"/>
    <property type="match status" value="1"/>
</dbReference>
<dbReference type="InterPro" id="IPR051460">
    <property type="entry name" value="HdrC_iron-sulfur_subunit"/>
</dbReference>
<organism evidence="8 9">
    <name type="scientific">candidate division MSBL1 archaeon SCGC-AAA259J03</name>
    <dbReference type="NCBI Taxonomy" id="1698269"/>
    <lineage>
        <taxon>Archaea</taxon>
        <taxon>Methanobacteriati</taxon>
        <taxon>Methanobacteriota</taxon>
        <taxon>candidate division MSBL1</taxon>
    </lineage>
</organism>
<dbReference type="Gene3D" id="1.10.1060.10">
    <property type="entry name" value="Alpha-helical ferredoxin"/>
    <property type="match status" value="1"/>
</dbReference>
<comment type="caution">
    <text evidence="8">The sequence shown here is derived from an EMBL/GenBank/DDBJ whole genome shotgun (WGS) entry which is preliminary data.</text>
</comment>
<dbReference type="GO" id="GO:0051539">
    <property type="term" value="F:4 iron, 4 sulfur cluster binding"/>
    <property type="evidence" value="ECO:0007669"/>
    <property type="project" value="UniProtKB-KW"/>
</dbReference>
<comment type="similarity">
    <text evidence="1">Belongs to the HdrC family.</text>
</comment>
<accession>A0A656YXC0</accession>
<evidence type="ECO:0000256" key="2">
    <source>
        <dbReference type="ARBA" id="ARBA00022485"/>
    </source>
</evidence>
<dbReference type="GO" id="GO:0046872">
    <property type="term" value="F:metal ion binding"/>
    <property type="evidence" value="ECO:0007669"/>
    <property type="project" value="UniProtKB-KW"/>
</dbReference>
<gene>
    <name evidence="8" type="ORF">AKJ39_00280</name>
</gene>
<keyword evidence="6" id="KW-0411">Iron-sulfur</keyword>
<dbReference type="AlphaFoldDB" id="A0A656YXC0"/>
<evidence type="ECO:0000256" key="5">
    <source>
        <dbReference type="ARBA" id="ARBA00023004"/>
    </source>
</evidence>
<dbReference type="PANTHER" id="PTHR43255:SF1">
    <property type="entry name" value="IRON-SULFUR-BINDING OXIDOREDUCTASE FADF-RELATED"/>
    <property type="match status" value="1"/>
</dbReference>
<keyword evidence="9" id="KW-1185">Reference proteome</keyword>
<dbReference type="GO" id="GO:0005886">
    <property type="term" value="C:plasma membrane"/>
    <property type="evidence" value="ECO:0007669"/>
    <property type="project" value="TreeGrafter"/>
</dbReference>
<evidence type="ECO:0000256" key="3">
    <source>
        <dbReference type="ARBA" id="ARBA00022723"/>
    </source>
</evidence>
<dbReference type="InterPro" id="IPR004017">
    <property type="entry name" value="Cys_rich_dom"/>
</dbReference>
<dbReference type="InterPro" id="IPR009051">
    <property type="entry name" value="Helical_ferredxn"/>
</dbReference>
<keyword evidence="3" id="KW-0479">Metal-binding</keyword>
<evidence type="ECO:0000256" key="1">
    <source>
        <dbReference type="ARBA" id="ARBA00007097"/>
    </source>
</evidence>
<proteinExistence type="inferred from homology"/>
<dbReference type="Pfam" id="PF02754">
    <property type="entry name" value="CCG"/>
    <property type="match status" value="2"/>
</dbReference>
<feature type="domain" description="Cysteine-rich" evidence="7">
    <location>
        <begin position="151"/>
        <end position="234"/>
    </location>
</feature>
<dbReference type="GO" id="GO:0016491">
    <property type="term" value="F:oxidoreductase activity"/>
    <property type="evidence" value="ECO:0007669"/>
    <property type="project" value="UniProtKB-KW"/>
</dbReference>
<feature type="domain" description="Cysteine-rich" evidence="7">
    <location>
        <begin position="276"/>
        <end position="373"/>
    </location>
</feature>
<sequence>MYIDELSEEITICASCPLMCKNMCCFHLHDKTESSAPHIRNLNLLKVLNEKENSNDRLAMEQLEQSAGNLYKCTLCGQCTAWCDKDRDIPNNMMAGRADLVDEGFAPEEVSEIGRRTEEDHNPLGEPHEERYDKLDEDLIGELEGNDGSKVGFWAGCITTYRQPEMFEAIVKIMDSAGNDFQILGEDEYCCGLPQYKAGLRDLAEELAEHNKQELEERGFDTLLVDCPECYRAFKEFYPDWGCSLDMEIVHTSEYIWDLIDEGKISLEGEISKKMTYHDPCELARHTTPTVRTNYDTSDIHEEPRNILKAVPKSKLEEMKWNRIKTFCCGGGEGVREIYPEASELIGSGVIDEALKTEAEILAVACPKCKRQFSELQNEDPKLEIYSVPEIVAKSL</sequence>
<evidence type="ECO:0000259" key="7">
    <source>
        <dbReference type="Pfam" id="PF02754"/>
    </source>
</evidence>
<protein>
    <recommendedName>
        <fullName evidence="7">Cysteine-rich domain-containing protein</fullName>
    </recommendedName>
</protein>
<dbReference type="Proteomes" id="UP000070257">
    <property type="component" value="Unassembled WGS sequence"/>
</dbReference>
<keyword evidence="5" id="KW-0408">Iron</keyword>
<evidence type="ECO:0000313" key="9">
    <source>
        <dbReference type="Proteomes" id="UP000070257"/>
    </source>
</evidence>
<keyword evidence="2" id="KW-0004">4Fe-4S</keyword>
<evidence type="ECO:0000256" key="4">
    <source>
        <dbReference type="ARBA" id="ARBA00023002"/>
    </source>
</evidence>
<evidence type="ECO:0000313" key="8">
    <source>
        <dbReference type="EMBL" id="KXA98898.1"/>
    </source>
</evidence>
<name>A0A656YXC0_9EURY</name>